<protein>
    <submittedName>
        <fullName evidence="1">Uncharacterized protein</fullName>
    </submittedName>
</protein>
<accession>A0A4Q1CB72</accession>
<keyword evidence="2" id="KW-1185">Reference proteome</keyword>
<dbReference type="EMBL" id="SDHX01000001">
    <property type="protein sequence ID" value="RXK56151.1"/>
    <property type="molecule type" value="Genomic_DNA"/>
</dbReference>
<gene>
    <name evidence="1" type="ORF">ESB00_09840</name>
</gene>
<reference evidence="1 2" key="1">
    <citation type="submission" date="2019-01" db="EMBL/GenBank/DDBJ databases">
        <title>Lacunisphaera sp. strain TWA-58.</title>
        <authorList>
            <person name="Chen W.-M."/>
        </authorList>
    </citation>
    <scope>NUCLEOTIDE SEQUENCE [LARGE SCALE GENOMIC DNA]</scope>
    <source>
        <strain evidence="1 2">TWA-58</strain>
    </source>
</reference>
<organism evidence="1 2">
    <name type="scientific">Oleiharenicola lentus</name>
    <dbReference type="NCBI Taxonomy" id="2508720"/>
    <lineage>
        <taxon>Bacteria</taxon>
        <taxon>Pseudomonadati</taxon>
        <taxon>Verrucomicrobiota</taxon>
        <taxon>Opitutia</taxon>
        <taxon>Opitutales</taxon>
        <taxon>Opitutaceae</taxon>
        <taxon>Oleiharenicola</taxon>
    </lineage>
</organism>
<proteinExistence type="predicted"/>
<evidence type="ECO:0000313" key="2">
    <source>
        <dbReference type="Proteomes" id="UP000290218"/>
    </source>
</evidence>
<dbReference type="AlphaFoldDB" id="A0A4Q1CB72"/>
<name>A0A4Q1CB72_9BACT</name>
<dbReference type="Proteomes" id="UP000290218">
    <property type="component" value="Unassembled WGS sequence"/>
</dbReference>
<comment type="caution">
    <text evidence="1">The sequence shown here is derived from an EMBL/GenBank/DDBJ whole genome shotgun (WGS) entry which is preliminary data.</text>
</comment>
<evidence type="ECO:0000313" key="1">
    <source>
        <dbReference type="EMBL" id="RXK56151.1"/>
    </source>
</evidence>
<sequence>MANRFSAFLPQRACKYSSYLLNLNHTVGRNPEMNRALPDIAILCWDRKVLLADEPFLRAWGFTLSDCGPDGFSMTEPWRADRRVLRWILKNDASFVELKEVKRGPFTPRLLKRIVNFTRIHYCAATERKITLREFDQLCSRSSAGLKKPLAKAIEKHGGDAVLSASVLRDELIGSLITYVEA</sequence>